<evidence type="ECO:0000259" key="7">
    <source>
        <dbReference type="PROSITE" id="PS51192"/>
    </source>
</evidence>
<gene>
    <name evidence="9" type="ORF">MCOR_40087</name>
</gene>
<dbReference type="PROSITE" id="PS51192">
    <property type="entry name" value="HELICASE_ATP_BIND_1"/>
    <property type="match status" value="1"/>
</dbReference>
<evidence type="ECO:0000313" key="10">
    <source>
        <dbReference type="Proteomes" id="UP000507470"/>
    </source>
</evidence>
<name>A0A6J8DFT0_MYTCO</name>
<dbReference type="InterPro" id="IPR014014">
    <property type="entry name" value="RNA_helicase_DEAD_Q_motif"/>
</dbReference>
<organism evidence="9 10">
    <name type="scientific">Mytilus coruscus</name>
    <name type="common">Sea mussel</name>
    <dbReference type="NCBI Taxonomy" id="42192"/>
    <lineage>
        <taxon>Eukaryota</taxon>
        <taxon>Metazoa</taxon>
        <taxon>Spiralia</taxon>
        <taxon>Lophotrochozoa</taxon>
        <taxon>Mollusca</taxon>
        <taxon>Bivalvia</taxon>
        <taxon>Autobranchia</taxon>
        <taxon>Pteriomorphia</taxon>
        <taxon>Mytilida</taxon>
        <taxon>Mytiloidea</taxon>
        <taxon>Mytilidae</taxon>
        <taxon>Mytilinae</taxon>
        <taxon>Mytilus</taxon>
    </lineage>
</organism>
<dbReference type="GO" id="GO:0016787">
    <property type="term" value="F:hydrolase activity"/>
    <property type="evidence" value="ECO:0007669"/>
    <property type="project" value="UniProtKB-KW"/>
</dbReference>
<protein>
    <recommendedName>
        <fullName evidence="1">RNA helicase</fullName>
        <ecNumber evidence="1">3.6.4.13</ecNumber>
    </recommendedName>
</protein>
<dbReference type="InterPro" id="IPR027417">
    <property type="entry name" value="P-loop_NTPase"/>
</dbReference>
<dbReference type="InterPro" id="IPR000629">
    <property type="entry name" value="RNA-helicase_DEAD-box_CS"/>
</dbReference>
<dbReference type="EMBL" id="CACVKT020007247">
    <property type="protein sequence ID" value="CAC5406517.1"/>
    <property type="molecule type" value="Genomic_DNA"/>
</dbReference>
<proteinExistence type="predicted"/>
<dbReference type="Proteomes" id="UP000507470">
    <property type="component" value="Unassembled WGS sequence"/>
</dbReference>
<keyword evidence="3 9" id="KW-0378">Hydrolase</keyword>
<reference evidence="9 10" key="1">
    <citation type="submission" date="2020-06" db="EMBL/GenBank/DDBJ databases">
        <authorList>
            <person name="Li R."/>
            <person name="Bekaert M."/>
        </authorList>
    </citation>
    <scope>NUCLEOTIDE SEQUENCE [LARGE SCALE GENOMIC DNA]</scope>
    <source>
        <strain evidence="10">wild</strain>
    </source>
</reference>
<keyword evidence="2" id="KW-0547">Nucleotide-binding</keyword>
<dbReference type="EC" id="3.6.4.13" evidence="1"/>
<dbReference type="AlphaFoldDB" id="A0A6J8DFT0"/>
<dbReference type="GO" id="GO:0003724">
    <property type="term" value="F:RNA helicase activity"/>
    <property type="evidence" value="ECO:0007669"/>
    <property type="project" value="UniProtKB-EC"/>
</dbReference>
<evidence type="ECO:0000256" key="5">
    <source>
        <dbReference type="ARBA" id="ARBA00022840"/>
    </source>
</evidence>
<dbReference type="InterPro" id="IPR011545">
    <property type="entry name" value="DEAD/DEAH_box_helicase_dom"/>
</dbReference>
<dbReference type="PROSITE" id="PS00039">
    <property type="entry name" value="DEAD_ATP_HELICASE"/>
    <property type="match status" value="1"/>
</dbReference>
<dbReference type="SUPFAM" id="SSF52540">
    <property type="entry name" value="P-loop containing nucleoside triphosphate hydrolases"/>
    <property type="match status" value="1"/>
</dbReference>
<evidence type="ECO:0000313" key="9">
    <source>
        <dbReference type="EMBL" id="CAC5406517.1"/>
    </source>
</evidence>
<dbReference type="Gene3D" id="3.40.50.300">
    <property type="entry name" value="P-loop containing nucleotide triphosphate hydrolases"/>
    <property type="match status" value="2"/>
</dbReference>
<dbReference type="InterPro" id="IPR014001">
    <property type="entry name" value="Helicase_ATP-bd"/>
</dbReference>
<evidence type="ECO:0000256" key="6">
    <source>
        <dbReference type="PROSITE-ProRule" id="PRU00552"/>
    </source>
</evidence>
<evidence type="ECO:0000256" key="1">
    <source>
        <dbReference type="ARBA" id="ARBA00012552"/>
    </source>
</evidence>
<accession>A0A6J8DFT0</accession>
<dbReference type="SMART" id="SM00487">
    <property type="entry name" value="DEXDc"/>
    <property type="match status" value="1"/>
</dbReference>
<evidence type="ECO:0000256" key="4">
    <source>
        <dbReference type="ARBA" id="ARBA00022806"/>
    </source>
</evidence>
<keyword evidence="4" id="KW-0347">Helicase</keyword>
<dbReference type="PANTHER" id="PTHR47959:SF24">
    <property type="entry name" value="ATP-DEPENDENT RNA HELICASE"/>
    <property type="match status" value="1"/>
</dbReference>
<evidence type="ECO:0000256" key="2">
    <source>
        <dbReference type="ARBA" id="ARBA00022741"/>
    </source>
</evidence>
<feature type="domain" description="DEAD-box RNA helicase Q" evidence="8">
    <location>
        <begin position="3"/>
        <end position="31"/>
    </location>
</feature>
<keyword evidence="5" id="KW-0067">ATP-binding</keyword>
<dbReference type="InterPro" id="IPR050079">
    <property type="entry name" value="DEAD_box_RNA_helicase"/>
</dbReference>
<evidence type="ECO:0000259" key="8">
    <source>
        <dbReference type="PROSITE" id="PS51195"/>
    </source>
</evidence>
<dbReference type="PANTHER" id="PTHR47959">
    <property type="entry name" value="ATP-DEPENDENT RNA HELICASE RHLE-RELATED"/>
    <property type="match status" value="1"/>
</dbReference>
<feature type="domain" description="Helicase ATP-binding" evidence="7">
    <location>
        <begin position="54"/>
        <end position="185"/>
    </location>
</feature>
<dbReference type="OrthoDB" id="10261904at2759"/>
<keyword evidence="10" id="KW-1185">Reference proteome</keyword>
<dbReference type="GO" id="GO:0003676">
    <property type="term" value="F:nucleic acid binding"/>
    <property type="evidence" value="ECO:0007669"/>
    <property type="project" value="InterPro"/>
</dbReference>
<dbReference type="Pfam" id="PF00270">
    <property type="entry name" value="DEAD"/>
    <property type="match status" value="1"/>
</dbReference>
<dbReference type="PROSITE" id="PS51195">
    <property type="entry name" value="Q_MOTIF"/>
    <property type="match status" value="1"/>
</dbReference>
<sequence length="237" mass="26881">MENTFEELGLNEWLYTQCKAMGLSKPTPIQINCVPPILEGRDCIGCAKTGRSFGIFALVLTPTRELAFQIAEQFNVLGKPIGVRVSVITGGLDMRSWPSDLAENHNVISKPIGVRSFITGGFSLKKIKFLVLDEADRLIEDDFGEQLEVIFEVLPKRRQTLLFSATMTKNLEDMQDLAMTKPFFWQQISQESTVEELEQYYILMPADVKDAYLVHTLDKYLEKNKKSSVIIFTNTCK</sequence>
<evidence type="ECO:0000256" key="3">
    <source>
        <dbReference type="ARBA" id="ARBA00022801"/>
    </source>
</evidence>
<feature type="short sequence motif" description="Q motif" evidence="6">
    <location>
        <begin position="3"/>
        <end position="31"/>
    </location>
</feature>
<dbReference type="GO" id="GO:0005524">
    <property type="term" value="F:ATP binding"/>
    <property type="evidence" value="ECO:0007669"/>
    <property type="project" value="UniProtKB-KW"/>
</dbReference>
<dbReference type="GO" id="GO:0005829">
    <property type="term" value="C:cytosol"/>
    <property type="evidence" value="ECO:0007669"/>
    <property type="project" value="TreeGrafter"/>
</dbReference>